<gene>
    <name evidence="1" type="ORF">VOLCADRAFT_103985</name>
</gene>
<reference evidence="1 2" key="1">
    <citation type="journal article" date="2010" name="Science">
        <title>Genomic analysis of organismal complexity in the multicellular green alga Volvox carteri.</title>
        <authorList>
            <person name="Prochnik S.E."/>
            <person name="Umen J."/>
            <person name="Nedelcu A.M."/>
            <person name="Hallmann A."/>
            <person name="Miller S.M."/>
            <person name="Nishii I."/>
            <person name="Ferris P."/>
            <person name="Kuo A."/>
            <person name="Mitros T."/>
            <person name="Fritz-Laylin L.K."/>
            <person name="Hellsten U."/>
            <person name="Chapman J."/>
            <person name="Simakov O."/>
            <person name="Rensing S.A."/>
            <person name="Terry A."/>
            <person name="Pangilinan J."/>
            <person name="Kapitonov V."/>
            <person name="Jurka J."/>
            <person name="Salamov A."/>
            <person name="Shapiro H."/>
            <person name="Schmutz J."/>
            <person name="Grimwood J."/>
            <person name="Lindquist E."/>
            <person name="Lucas S."/>
            <person name="Grigoriev I.V."/>
            <person name="Schmitt R."/>
            <person name="Kirk D."/>
            <person name="Rokhsar D.S."/>
        </authorList>
    </citation>
    <scope>NUCLEOTIDE SEQUENCE [LARGE SCALE GENOMIC DNA]</scope>
    <source>
        <strain evidence="2">f. Nagariensis / Eve</strain>
    </source>
</reference>
<evidence type="ECO:0000313" key="1">
    <source>
        <dbReference type="EMBL" id="EFJ50150.1"/>
    </source>
</evidence>
<dbReference type="Proteomes" id="UP000001058">
    <property type="component" value="Unassembled WGS sequence"/>
</dbReference>
<dbReference type="AlphaFoldDB" id="D8TQH0"/>
<sequence>MWAVEIATAMMTAKAASKHSRSAPDVVLTEADHGNKGEGEGGQETTVVMDARLFWDECTCNVMDSCNVLFCGGAFF</sequence>
<organism evidence="2">
    <name type="scientific">Volvox carteri f. nagariensis</name>
    <dbReference type="NCBI Taxonomy" id="3068"/>
    <lineage>
        <taxon>Eukaryota</taxon>
        <taxon>Viridiplantae</taxon>
        <taxon>Chlorophyta</taxon>
        <taxon>core chlorophytes</taxon>
        <taxon>Chlorophyceae</taxon>
        <taxon>CS clade</taxon>
        <taxon>Chlamydomonadales</taxon>
        <taxon>Volvocaceae</taxon>
        <taxon>Volvox</taxon>
    </lineage>
</organism>
<keyword evidence="2" id="KW-1185">Reference proteome</keyword>
<protein>
    <submittedName>
        <fullName evidence="1">Uncharacterized protein</fullName>
    </submittedName>
</protein>
<dbReference type="InParanoid" id="D8TQH0"/>
<dbReference type="GeneID" id="9623475"/>
<name>D8TQH0_VOLCA</name>
<accession>D8TQH0</accession>
<proteinExistence type="predicted"/>
<evidence type="ECO:0000313" key="2">
    <source>
        <dbReference type="Proteomes" id="UP000001058"/>
    </source>
</evidence>
<dbReference type="EMBL" id="GL378332">
    <property type="protein sequence ID" value="EFJ50150.1"/>
    <property type="molecule type" value="Genomic_DNA"/>
</dbReference>
<dbReference type="KEGG" id="vcn:VOLCADRAFT_103985"/>
<dbReference type="RefSeq" id="XP_002948770.1">
    <property type="nucleotide sequence ID" value="XM_002948724.1"/>
</dbReference>